<keyword evidence="15" id="KW-1185">Reference proteome</keyword>
<comment type="caution">
    <text evidence="14">The sequence shown here is derived from an EMBL/GenBank/DDBJ whole genome shotgun (WGS) entry which is preliminary data.</text>
</comment>
<evidence type="ECO:0000313" key="15">
    <source>
        <dbReference type="Proteomes" id="UP000320762"/>
    </source>
</evidence>
<evidence type="ECO:0000256" key="8">
    <source>
        <dbReference type="ARBA" id="ARBA00023011"/>
    </source>
</evidence>
<keyword evidence="4 13" id="KW-0812">Transmembrane</keyword>
<comment type="subcellular location">
    <subcellularLocation>
        <location evidence="1">Endoplasmic reticulum membrane</location>
        <topology evidence="1">Multi-pass membrane protein</topology>
    </subcellularLocation>
</comment>
<evidence type="ECO:0000313" key="14">
    <source>
        <dbReference type="EMBL" id="TRM65035.1"/>
    </source>
</evidence>
<evidence type="ECO:0000256" key="9">
    <source>
        <dbReference type="ARBA" id="ARBA00023098"/>
    </source>
</evidence>
<evidence type="ECO:0000256" key="1">
    <source>
        <dbReference type="ARBA" id="ARBA00004477"/>
    </source>
</evidence>
<protein>
    <submittedName>
        <fullName evidence="14">Erg28 like protein-domain-containing protein</fullName>
    </submittedName>
</protein>
<keyword evidence="5" id="KW-0256">Endoplasmic reticulum</keyword>
<evidence type="ECO:0000256" key="11">
    <source>
        <dbReference type="ARBA" id="ARBA00023166"/>
    </source>
</evidence>
<feature type="transmembrane region" description="Helical" evidence="13">
    <location>
        <begin position="89"/>
        <end position="109"/>
    </location>
</feature>
<dbReference type="PANTHER" id="PTHR15451">
    <property type="entry name" value="ERGOSTEROL BIOSYNTHETIC PROTEIN 28-RELATED"/>
    <property type="match status" value="1"/>
</dbReference>
<name>A0A550CJP9_9AGAR</name>
<gene>
    <name evidence="14" type="ORF">BD626DRAFT_239406</name>
</gene>
<comment type="similarity">
    <text evidence="2">Belongs to the ERG28 family.</text>
</comment>
<evidence type="ECO:0000256" key="7">
    <source>
        <dbReference type="ARBA" id="ARBA00022989"/>
    </source>
</evidence>
<keyword evidence="11" id="KW-1207">Sterol metabolism</keyword>
<accession>A0A550CJP9</accession>
<evidence type="ECO:0000256" key="4">
    <source>
        <dbReference type="ARBA" id="ARBA00022692"/>
    </source>
</evidence>
<dbReference type="AlphaFoldDB" id="A0A550CJP9"/>
<evidence type="ECO:0000256" key="6">
    <source>
        <dbReference type="ARBA" id="ARBA00022955"/>
    </source>
</evidence>
<keyword evidence="6" id="KW-0752">Steroid biosynthesis</keyword>
<proteinExistence type="inferred from homology"/>
<organism evidence="14 15">
    <name type="scientific">Schizophyllum amplum</name>
    <dbReference type="NCBI Taxonomy" id="97359"/>
    <lineage>
        <taxon>Eukaryota</taxon>
        <taxon>Fungi</taxon>
        <taxon>Dikarya</taxon>
        <taxon>Basidiomycota</taxon>
        <taxon>Agaricomycotina</taxon>
        <taxon>Agaricomycetes</taxon>
        <taxon>Agaricomycetidae</taxon>
        <taxon>Agaricales</taxon>
        <taxon>Schizophyllaceae</taxon>
        <taxon>Schizophyllum</taxon>
    </lineage>
</organism>
<keyword evidence="7 13" id="KW-1133">Transmembrane helix</keyword>
<dbReference type="GO" id="GO:0030674">
    <property type="term" value="F:protein-macromolecule adaptor activity"/>
    <property type="evidence" value="ECO:0007669"/>
    <property type="project" value="TreeGrafter"/>
</dbReference>
<dbReference type="GO" id="GO:0016126">
    <property type="term" value="P:sterol biosynthetic process"/>
    <property type="evidence" value="ECO:0007669"/>
    <property type="project" value="UniProtKB-KW"/>
</dbReference>
<keyword evidence="12" id="KW-0753">Steroid metabolism</keyword>
<dbReference type="EMBL" id="VDMD01000006">
    <property type="protein sequence ID" value="TRM65035.1"/>
    <property type="molecule type" value="Genomic_DNA"/>
</dbReference>
<dbReference type="GO" id="GO:0005789">
    <property type="term" value="C:endoplasmic reticulum membrane"/>
    <property type="evidence" value="ECO:0007669"/>
    <property type="project" value="UniProtKB-SubCell"/>
</dbReference>
<feature type="transmembrane region" description="Helical" evidence="13">
    <location>
        <begin position="115"/>
        <end position="136"/>
    </location>
</feature>
<evidence type="ECO:0000256" key="5">
    <source>
        <dbReference type="ARBA" id="ARBA00022824"/>
    </source>
</evidence>
<evidence type="ECO:0000256" key="13">
    <source>
        <dbReference type="SAM" id="Phobius"/>
    </source>
</evidence>
<dbReference type="Pfam" id="PF03694">
    <property type="entry name" value="Erg28"/>
    <property type="match status" value="1"/>
</dbReference>
<reference evidence="14 15" key="1">
    <citation type="journal article" date="2019" name="New Phytol.">
        <title>Comparative genomics reveals unique wood-decay strategies and fruiting body development in the Schizophyllaceae.</title>
        <authorList>
            <person name="Almasi E."/>
            <person name="Sahu N."/>
            <person name="Krizsan K."/>
            <person name="Balint B."/>
            <person name="Kovacs G.M."/>
            <person name="Kiss B."/>
            <person name="Cseklye J."/>
            <person name="Drula E."/>
            <person name="Henrissat B."/>
            <person name="Nagy I."/>
            <person name="Chovatia M."/>
            <person name="Adam C."/>
            <person name="LaButti K."/>
            <person name="Lipzen A."/>
            <person name="Riley R."/>
            <person name="Grigoriev I.V."/>
            <person name="Nagy L.G."/>
        </authorList>
    </citation>
    <scope>NUCLEOTIDE SEQUENCE [LARGE SCALE GENOMIC DNA]</scope>
    <source>
        <strain evidence="14 15">NL-1724</strain>
    </source>
</reference>
<evidence type="ECO:0000256" key="3">
    <source>
        <dbReference type="ARBA" id="ARBA00022516"/>
    </source>
</evidence>
<dbReference type="PANTHER" id="PTHR15451:SF19">
    <property type="entry name" value="ERGOSTEROL BIOSYNTHETIC PROTEIN 28 HOMOLOG"/>
    <property type="match status" value="1"/>
</dbReference>
<dbReference type="InterPro" id="IPR005352">
    <property type="entry name" value="Erg28"/>
</dbReference>
<dbReference type="OrthoDB" id="6485510at2759"/>
<sequence length="139" mass="15787">MSLVSAYLPNATGYLPYWQLLVSVTAIVNGIQNFFSFKAARKIYNNVATNEPVTPLQARTFGIWTLTSGVVRAYCAYHIHEKIVYDMTLFTYLLAFAHFSLELLVFRSAKPNPGVMSPVVVSTSSLIWMLTQYDFYVRK</sequence>
<dbReference type="Proteomes" id="UP000320762">
    <property type="component" value="Unassembled WGS sequence"/>
</dbReference>
<keyword evidence="3" id="KW-0444">Lipid biosynthesis</keyword>
<keyword evidence="9" id="KW-0443">Lipid metabolism</keyword>
<keyword evidence="10 13" id="KW-0472">Membrane</keyword>
<feature type="transmembrane region" description="Helical" evidence="13">
    <location>
        <begin position="17"/>
        <end position="35"/>
    </location>
</feature>
<keyword evidence="8" id="KW-0756">Sterol biosynthesis</keyword>
<evidence type="ECO:0000256" key="10">
    <source>
        <dbReference type="ARBA" id="ARBA00023136"/>
    </source>
</evidence>
<dbReference type="STRING" id="97359.A0A550CJP9"/>
<evidence type="ECO:0000256" key="12">
    <source>
        <dbReference type="ARBA" id="ARBA00023221"/>
    </source>
</evidence>
<evidence type="ECO:0000256" key="2">
    <source>
        <dbReference type="ARBA" id="ARBA00005377"/>
    </source>
</evidence>